<dbReference type="Pfam" id="PF08843">
    <property type="entry name" value="AbiEii"/>
    <property type="match status" value="1"/>
</dbReference>
<accession>A0A1W2LNF3</accession>
<dbReference type="AlphaFoldDB" id="A0A1W2LNF3"/>
<dbReference type="InterPro" id="IPR043519">
    <property type="entry name" value="NT_sf"/>
</dbReference>
<evidence type="ECO:0000313" key="2">
    <source>
        <dbReference type="Proteomes" id="UP000076660"/>
    </source>
</evidence>
<evidence type="ECO:0000313" key="1">
    <source>
        <dbReference type="EMBL" id="ONF64733.1"/>
    </source>
</evidence>
<protein>
    <recommendedName>
        <fullName evidence="3">Nucleotidyltransferase</fullName>
    </recommendedName>
</protein>
<sequence>MATGFGAMMIDLSASTEPDLRLAARVLTRVDDVANAVGVEYLVVGATARTILSIGLVGGPPERATQDIDIAAAMGTWDDFEEFVSRLERHGRSAHSFLVEGIEVDVLPYGGIEDDDRTILWPDDHRMNVRGLREAVASAESVILPGGLVIKVPAVPALALLKLLTWWDRRATTTHDAIDLGTMIGWYSSGPYWDRLYDEELEVLERHGFDPALAGAWLLGSHMPELLDSDGVAVLLGIVGDDDVLGRLGSDVRLTRGPVLVGALAEGIREASSCARSGGLES</sequence>
<organism evidence="1 2">
    <name type="scientific">Amycolatopsis keratiniphila subsp. keratiniphila</name>
    <dbReference type="NCBI Taxonomy" id="227715"/>
    <lineage>
        <taxon>Bacteria</taxon>
        <taxon>Bacillati</taxon>
        <taxon>Actinomycetota</taxon>
        <taxon>Actinomycetes</taxon>
        <taxon>Pseudonocardiales</taxon>
        <taxon>Pseudonocardiaceae</taxon>
        <taxon>Amycolatopsis</taxon>
        <taxon>Amycolatopsis japonica group</taxon>
    </lineage>
</organism>
<dbReference type="InterPro" id="IPR014942">
    <property type="entry name" value="AbiEii"/>
</dbReference>
<proteinExistence type="predicted"/>
<gene>
    <name evidence="1" type="ORF">AVR91_0229130</name>
</gene>
<dbReference type="EMBL" id="LQMT02000030">
    <property type="protein sequence ID" value="ONF64733.1"/>
    <property type="molecule type" value="Genomic_DNA"/>
</dbReference>
<dbReference type="Proteomes" id="UP000076660">
    <property type="component" value="Unassembled WGS sequence"/>
</dbReference>
<name>A0A1W2LNF3_9PSEU</name>
<reference evidence="1 2" key="1">
    <citation type="submission" date="2016-12" db="EMBL/GenBank/DDBJ databases">
        <title>Amycolatopsis keratiniphila subsp. keratiniphila genome sequencing and assembly.</title>
        <authorList>
            <person name="Mayilraj S."/>
            <person name="Kaur N."/>
        </authorList>
    </citation>
    <scope>NUCLEOTIDE SEQUENCE [LARGE SCALE GENOMIC DNA]</scope>
    <source>
        <strain evidence="1 2">DSM 44409</strain>
    </source>
</reference>
<dbReference type="SUPFAM" id="SSF81301">
    <property type="entry name" value="Nucleotidyltransferase"/>
    <property type="match status" value="1"/>
</dbReference>
<evidence type="ECO:0008006" key="3">
    <source>
        <dbReference type="Google" id="ProtNLM"/>
    </source>
</evidence>
<comment type="caution">
    <text evidence="1">The sequence shown here is derived from an EMBL/GenBank/DDBJ whole genome shotgun (WGS) entry which is preliminary data.</text>
</comment>